<protein>
    <recommendedName>
        <fullName evidence="1">AraC effector-binding domain-containing protein</fullName>
    </recommendedName>
</protein>
<evidence type="ECO:0000313" key="3">
    <source>
        <dbReference type="Proteomes" id="UP000682811"/>
    </source>
</evidence>
<dbReference type="EMBL" id="BORT01000055">
    <property type="protein sequence ID" value="GIO51509.1"/>
    <property type="molecule type" value="Genomic_DNA"/>
</dbReference>
<dbReference type="AlphaFoldDB" id="A0A919YJ90"/>
<proteinExistence type="predicted"/>
<dbReference type="Pfam" id="PF14526">
    <property type="entry name" value="Cass2"/>
    <property type="match status" value="1"/>
</dbReference>
<organism evidence="2 3">
    <name type="scientific">Paenibacillus azoreducens</name>
    <dbReference type="NCBI Taxonomy" id="116718"/>
    <lineage>
        <taxon>Bacteria</taxon>
        <taxon>Bacillati</taxon>
        <taxon>Bacillota</taxon>
        <taxon>Bacilli</taxon>
        <taxon>Bacillales</taxon>
        <taxon>Paenibacillaceae</taxon>
        <taxon>Paenibacillus</taxon>
    </lineage>
</organism>
<evidence type="ECO:0000259" key="1">
    <source>
        <dbReference type="SMART" id="SM00871"/>
    </source>
</evidence>
<dbReference type="InterPro" id="IPR011256">
    <property type="entry name" value="Reg_factor_effector_dom_sf"/>
</dbReference>
<reference evidence="2 3" key="1">
    <citation type="submission" date="2021-03" db="EMBL/GenBank/DDBJ databases">
        <title>Antimicrobial resistance genes in bacteria isolated from Japanese honey, and their potential for conferring macrolide and lincosamide resistance in the American foulbrood pathogen Paenibacillus larvae.</title>
        <authorList>
            <person name="Okamoto M."/>
            <person name="Kumagai M."/>
            <person name="Kanamori H."/>
            <person name="Takamatsu D."/>
        </authorList>
    </citation>
    <scope>NUCLEOTIDE SEQUENCE [LARGE SCALE GENOMIC DNA]</scope>
    <source>
        <strain evidence="2 3">J34TS1</strain>
    </source>
</reference>
<accession>A0A919YJ90</accession>
<name>A0A919YJ90_9BACL</name>
<dbReference type="SUPFAM" id="SSF55136">
    <property type="entry name" value="Probable bacterial effector-binding domain"/>
    <property type="match status" value="1"/>
</dbReference>
<dbReference type="InterPro" id="IPR029441">
    <property type="entry name" value="Cass2"/>
</dbReference>
<comment type="caution">
    <text evidence="2">The sequence shown here is derived from an EMBL/GenBank/DDBJ whole genome shotgun (WGS) entry which is preliminary data.</text>
</comment>
<dbReference type="Proteomes" id="UP000682811">
    <property type="component" value="Unassembled WGS sequence"/>
</dbReference>
<gene>
    <name evidence="2" type="ORF">J34TS1_62740</name>
</gene>
<keyword evidence="3" id="KW-1185">Reference proteome</keyword>
<dbReference type="InterPro" id="IPR053182">
    <property type="entry name" value="YobU-like_regulator"/>
</dbReference>
<dbReference type="PANTHER" id="PTHR36444:SF3">
    <property type="entry name" value="TRANSCRIPTIONAL ACTIVATOR, PUTATIVE-RELATED"/>
    <property type="match status" value="1"/>
</dbReference>
<evidence type="ECO:0000313" key="2">
    <source>
        <dbReference type="EMBL" id="GIO51509.1"/>
    </source>
</evidence>
<dbReference type="Gene3D" id="3.20.80.10">
    <property type="entry name" value="Regulatory factor, effector binding domain"/>
    <property type="match status" value="1"/>
</dbReference>
<sequence>MEYKIIDKEAFAVIGSIREISVKDGNHLKEIPAFWQDCEQDGTLLKLGGLGEGKGMFGICMNFENEGRFHYMIGVESSADTAAMDGFVSRVIPASAWAVFTSIGPMPDAIQQVWRHIYQEWLPTGGYRHAGGPELEVYPSGDTTHDDYRCEVWIRVAKNE</sequence>
<dbReference type="PANTHER" id="PTHR36444">
    <property type="entry name" value="TRANSCRIPTIONAL REGULATOR PROTEIN YOBU-RELATED"/>
    <property type="match status" value="1"/>
</dbReference>
<dbReference type="RefSeq" id="WP_212981485.1">
    <property type="nucleotide sequence ID" value="NZ_AP025343.1"/>
</dbReference>
<dbReference type="InterPro" id="IPR010499">
    <property type="entry name" value="AraC_E-bd"/>
</dbReference>
<feature type="domain" description="AraC effector-binding" evidence="1">
    <location>
        <begin position="1"/>
        <end position="157"/>
    </location>
</feature>
<dbReference type="SMART" id="SM00871">
    <property type="entry name" value="AraC_E_bind"/>
    <property type="match status" value="1"/>
</dbReference>